<accession>A0ACB6Z2N8</accession>
<feature type="non-terminal residue" evidence="1">
    <location>
        <position position="1"/>
    </location>
</feature>
<reference evidence="1" key="1">
    <citation type="submission" date="2019-10" db="EMBL/GenBank/DDBJ databases">
        <authorList>
            <consortium name="DOE Joint Genome Institute"/>
            <person name="Kuo A."/>
            <person name="Miyauchi S."/>
            <person name="Kiss E."/>
            <person name="Drula E."/>
            <person name="Kohler A."/>
            <person name="Sanchez-Garcia M."/>
            <person name="Andreopoulos B."/>
            <person name="Barry K.W."/>
            <person name="Bonito G."/>
            <person name="Buee M."/>
            <person name="Carver A."/>
            <person name="Chen C."/>
            <person name="Cichocki N."/>
            <person name="Clum A."/>
            <person name="Culley D."/>
            <person name="Crous P.W."/>
            <person name="Fauchery L."/>
            <person name="Girlanda M."/>
            <person name="Hayes R."/>
            <person name="Keri Z."/>
            <person name="Labutti K."/>
            <person name="Lipzen A."/>
            <person name="Lombard V."/>
            <person name="Magnuson J."/>
            <person name="Maillard F."/>
            <person name="Morin E."/>
            <person name="Murat C."/>
            <person name="Nolan M."/>
            <person name="Ohm R."/>
            <person name="Pangilinan J."/>
            <person name="Pereira M."/>
            <person name="Perotto S."/>
            <person name="Peter M."/>
            <person name="Riley R."/>
            <person name="Sitrit Y."/>
            <person name="Stielow B."/>
            <person name="Szollosi G."/>
            <person name="Zifcakova L."/>
            <person name="Stursova M."/>
            <person name="Spatafora J.W."/>
            <person name="Tedersoo L."/>
            <person name="Vaario L.-M."/>
            <person name="Yamada A."/>
            <person name="Yan M."/>
            <person name="Wang P."/>
            <person name="Xu J."/>
            <person name="Bruns T."/>
            <person name="Baldrian P."/>
            <person name="Vilgalys R."/>
            <person name="Henrissat B."/>
            <person name="Grigoriev I.V."/>
            <person name="Hibbett D."/>
            <person name="Nagy L.G."/>
            <person name="Martin F.M."/>
        </authorList>
    </citation>
    <scope>NUCLEOTIDE SEQUENCE</scope>
    <source>
        <strain evidence="1">P2</strain>
    </source>
</reference>
<gene>
    <name evidence="1" type="ORF">BDM02DRAFT_3122875</name>
</gene>
<reference evidence="1" key="2">
    <citation type="journal article" date="2020" name="Nat. Commun.">
        <title>Large-scale genome sequencing of mycorrhizal fungi provides insights into the early evolution of symbiotic traits.</title>
        <authorList>
            <person name="Miyauchi S."/>
            <person name="Kiss E."/>
            <person name="Kuo A."/>
            <person name="Drula E."/>
            <person name="Kohler A."/>
            <person name="Sanchez-Garcia M."/>
            <person name="Morin E."/>
            <person name="Andreopoulos B."/>
            <person name="Barry K.W."/>
            <person name="Bonito G."/>
            <person name="Buee M."/>
            <person name="Carver A."/>
            <person name="Chen C."/>
            <person name="Cichocki N."/>
            <person name="Clum A."/>
            <person name="Culley D."/>
            <person name="Crous P.W."/>
            <person name="Fauchery L."/>
            <person name="Girlanda M."/>
            <person name="Hayes R.D."/>
            <person name="Keri Z."/>
            <person name="LaButti K."/>
            <person name="Lipzen A."/>
            <person name="Lombard V."/>
            <person name="Magnuson J."/>
            <person name="Maillard F."/>
            <person name="Murat C."/>
            <person name="Nolan M."/>
            <person name="Ohm R.A."/>
            <person name="Pangilinan J."/>
            <person name="Pereira M.F."/>
            <person name="Perotto S."/>
            <person name="Peter M."/>
            <person name="Pfister S."/>
            <person name="Riley R."/>
            <person name="Sitrit Y."/>
            <person name="Stielow J.B."/>
            <person name="Szollosi G."/>
            <person name="Zifcakova L."/>
            <person name="Stursova M."/>
            <person name="Spatafora J.W."/>
            <person name="Tedersoo L."/>
            <person name="Vaario L.M."/>
            <person name="Yamada A."/>
            <person name="Yan M."/>
            <person name="Wang P."/>
            <person name="Xu J."/>
            <person name="Bruns T."/>
            <person name="Baldrian P."/>
            <person name="Vilgalys R."/>
            <person name="Dunand C."/>
            <person name="Henrissat B."/>
            <person name="Grigoriev I.V."/>
            <person name="Hibbett D."/>
            <person name="Nagy L.G."/>
            <person name="Martin F.M."/>
        </authorList>
    </citation>
    <scope>NUCLEOTIDE SEQUENCE</scope>
    <source>
        <strain evidence="1">P2</strain>
    </source>
</reference>
<protein>
    <submittedName>
        <fullName evidence="1">Uncharacterized protein</fullName>
    </submittedName>
</protein>
<comment type="caution">
    <text evidence="1">The sequence shown here is derived from an EMBL/GenBank/DDBJ whole genome shotgun (WGS) entry which is preliminary data.</text>
</comment>
<keyword evidence="2" id="KW-1185">Reference proteome</keyword>
<evidence type="ECO:0000313" key="2">
    <source>
        <dbReference type="Proteomes" id="UP000886501"/>
    </source>
</evidence>
<sequence>MDWIGDRISQLVEEGKKALGKEVVVMSDSKEDEVDDGSGLWEDSDEGDLGSSTSSRYGRRSLSSPRRKRARQSLPHQAILGGLGESSSSRPPDYASPTRSTFPESQSLIRSSVESFPTSVSATGWVRETEGDWQSEEVKASMERARAVYMAKRRGQVVG</sequence>
<name>A0ACB6Z2N8_THEGA</name>
<proteinExistence type="predicted"/>
<dbReference type="EMBL" id="MU118182">
    <property type="protein sequence ID" value="KAF9643827.1"/>
    <property type="molecule type" value="Genomic_DNA"/>
</dbReference>
<evidence type="ECO:0000313" key="1">
    <source>
        <dbReference type="EMBL" id="KAF9643827.1"/>
    </source>
</evidence>
<organism evidence="1 2">
    <name type="scientific">Thelephora ganbajun</name>
    <name type="common">Ganba fungus</name>
    <dbReference type="NCBI Taxonomy" id="370292"/>
    <lineage>
        <taxon>Eukaryota</taxon>
        <taxon>Fungi</taxon>
        <taxon>Dikarya</taxon>
        <taxon>Basidiomycota</taxon>
        <taxon>Agaricomycotina</taxon>
        <taxon>Agaricomycetes</taxon>
        <taxon>Thelephorales</taxon>
        <taxon>Thelephoraceae</taxon>
        <taxon>Thelephora</taxon>
    </lineage>
</organism>
<dbReference type="Proteomes" id="UP000886501">
    <property type="component" value="Unassembled WGS sequence"/>
</dbReference>